<reference evidence="13 14" key="1">
    <citation type="journal article" date="2019" name="Int. J. Syst. Evol. Microbiol.">
        <title>Faecalibacillus intestinalis gen. nov., sp. nov. and Faecalibacillus faecis sp. nov., isolated from human faeces.</title>
        <authorList>
            <person name="Seo B."/>
            <person name="Jeon K."/>
            <person name="Baek I."/>
            <person name="Lee Y.M."/>
            <person name="Baek K."/>
            <person name="Ko G."/>
        </authorList>
    </citation>
    <scope>NUCLEOTIDE SEQUENCE [LARGE SCALE GENOMIC DNA]</scope>
    <source>
        <strain evidence="13 14">SNUG30099</strain>
    </source>
</reference>
<feature type="domain" description="Histidine kinase" evidence="10">
    <location>
        <begin position="193"/>
        <end position="408"/>
    </location>
</feature>
<dbReference type="SUPFAM" id="SSF55785">
    <property type="entry name" value="PYP-like sensor domain (PAS domain)"/>
    <property type="match status" value="1"/>
</dbReference>
<dbReference type="SUPFAM" id="SSF47384">
    <property type="entry name" value="Homodimeric domain of signal transducing histidine kinase"/>
    <property type="match status" value="1"/>
</dbReference>
<reference evidence="12" key="4">
    <citation type="submission" date="2022-06" db="EMBL/GenBank/DDBJ databases">
        <title>Isolation of gut microbiota from human fecal samples.</title>
        <authorList>
            <person name="Pamer E.G."/>
            <person name="Barat B."/>
            <person name="Waligurski E."/>
            <person name="Medina S."/>
            <person name="Paddock L."/>
            <person name="Mostad J."/>
        </authorList>
    </citation>
    <scope>NUCLEOTIDE SEQUENCE</scope>
    <source>
        <strain evidence="12">DFI.6.24</strain>
    </source>
</reference>
<keyword evidence="3" id="KW-0597">Phosphoprotein</keyword>
<evidence type="ECO:0000313" key="12">
    <source>
        <dbReference type="EMBL" id="MCQ5060966.1"/>
    </source>
</evidence>
<dbReference type="Gene3D" id="1.10.287.130">
    <property type="match status" value="1"/>
</dbReference>
<keyword evidence="9" id="KW-0812">Transmembrane</keyword>
<dbReference type="EMBL" id="JANGBO010000002">
    <property type="protein sequence ID" value="MCQ5060966.1"/>
    <property type="molecule type" value="Genomic_DNA"/>
</dbReference>
<dbReference type="FunFam" id="3.30.565.10:FF:000037">
    <property type="entry name" value="Hybrid sensor histidine kinase/response regulator"/>
    <property type="match status" value="1"/>
</dbReference>
<dbReference type="GeneID" id="70580454"/>
<dbReference type="KEGG" id="fit:Fi14EGH31_20140"/>
<dbReference type="InterPro" id="IPR003594">
    <property type="entry name" value="HATPase_dom"/>
</dbReference>
<dbReference type="Pfam" id="PF00512">
    <property type="entry name" value="HisKA"/>
    <property type="match status" value="1"/>
</dbReference>
<dbReference type="Proteomes" id="UP001204814">
    <property type="component" value="Unassembled WGS sequence"/>
</dbReference>
<comment type="catalytic activity">
    <reaction evidence="1">
        <text>ATP + protein L-histidine = ADP + protein N-phospho-L-histidine.</text>
        <dbReference type="EC" id="2.7.13.3"/>
    </reaction>
</comment>
<reference evidence="15" key="3">
    <citation type="submission" date="2020-09" db="EMBL/GenBank/DDBJ databases">
        <title>Complete genome sequencing of Faecalibacillus intestinalis strain 14EGH31.</title>
        <authorList>
            <person name="Sakamoto M."/>
            <person name="Murakami T."/>
            <person name="Mori H."/>
        </authorList>
    </citation>
    <scope>NUCLEOTIDE SEQUENCE [LARGE SCALE GENOMIC DNA]</scope>
    <source>
        <strain evidence="15">14EGH31</strain>
    </source>
</reference>
<dbReference type="FunFam" id="1.10.287.130:FF:000001">
    <property type="entry name" value="Two-component sensor histidine kinase"/>
    <property type="match status" value="1"/>
</dbReference>
<dbReference type="SMART" id="SM00388">
    <property type="entry name" value="HisKA"/>
    <property type="match status" value="1"/>
</dbReference>
<name>A0A2T3G6H7_9FIRM</name>
<evidence type="ECO:0000256" key="4">
    <source>
        <dbReference type="ARBA" id="ARBA00022679"/>
    </source>
</evidence>
<dbReference type="InterPro" id="IPR035965">
    <property type="entry name" value="PAS-like_dom_sf"/>
</dbReference>
<evidence type="ECO:0000256" key="9">
    <source>
        <dbReference type="SAM" id="Phobius"/>
    </source>
</evidence>
<evidence type="ECO:0000313" key="15">
    <source>
        <dbReference type="Proteomes" id="UP000593842"/>
    </source>
</evidence>
<dbReference type="AlphaFoldDB" id="A0A2T3G6H7"/>
<evidence type="ECO:0000256" key="2">
    <source>
        <dbReference type="ARBA" id="ARBA00012438"/>
    </source>
</evidence>
<dbReference type="PANTHER" id="PTHR43711:SF1">
    <property type="entry name" value="HISTIDINE KINASE 1"/>
    <property type="match status" value="1"/>
</dbReference>
<dbReference type="EC" id="2.7.13.3" evidence="2"/>
<evidence type="ECO:0000256" key="6">
    <source>
        <dbReference type="ARBA" id="ARBA00022777"/>
    </source>
</evidence>
<evidence type="ECO:0000313" key="14">
    <source>
        <dbReference type="Proteomes" id="UP000240974"/>
    </source>
</evidence>
<dbReference type="InterPro" id="IPR003661">
    <property type="entry name" value="HisK_dim/P_dom"/>
</dbReference>
<dbReference type="GO" id="GO:0000155">
    <property type="term" value="F:phosphorelay sensor kinase activity"/>
    <property type="evidence" value="ECO:0007669"/>
    <property type="project" value="InterPro"/>
</dbReference>
<dbReference type="Proteomes" id="UP000593842">
    <property type="component" value="Chromosome"/>
</dbReference>
<dbReference type="InterPro" id="IPR050736">
    <property type="entry name" value="Sensor_HK_Regulatory"/>
</dbReference>
<keyword evidence="9" id="KW-0472">Membrane</keyword>
<dbReference type="EMBL" id="PYLQ01000001">
    <property type="protein sequence ID" value="PST43155.1"/>
    <property type="molecule type" value="Genomic_DNA"/>
</dbReference>
<evidence type="ECO:0000256" key="5">
    <source>
        <dbReference type="ARBA" id="ARBA00022741"/>
    </source>
</evidence>
<reference evidence="11" key="2">
    <citation type="journal article" date="2020" name="Microbiol. Resour. Announc.">
        <title>Complete Genome Sequence of Faecalibacillus intestinalis JCM 34082, Isolated from Feces from a Healthy Japanese Female.</title>
        <authorList>
            <person name="Sakamoto M."/>
            <person name="Ikeyama N."/>
            <person name="Toyoda A."/>
            <person name="Murakami T."/>
            <person name="Mori H."/>
            <person name="Ohkuma M."/>
        </authorList>
    </citation>
    <scope>NUCLEOTIDE SEQUENCE</scope>
    <source>
        <strain evidence="11">14EGH31</strain>
    </source>
</reference>
<dbReference type="InterPro" id="IPR005467">
    <property type="entry name" value="His_kinase_dom"/>
</dbReference>
<keyword evidence="4" id="KW-0808">Transferase</keyword>
<dbReference type="Gene3D" id="3.30.450.20">
    <property type="entry name" value="PAS domain"/>
    <property type="match status" value="1"/>
</dbReference>
<dbReference type="SUPFAM" id="SSF55874">
    <property type="entry name" value="ATPase domain of HSP90 chaperone/DNA topoisomerase II/histidine kinase"/>
    <property type="match status" value="1"/>
</dbReference>
<dbReference type="CDD" id="cd00082">
    <property type="entry name" value="HisKA"/>
    <property type="match status" value="1"/>
</dbReference>
<protein>
    <recommendedName>
        <fullName evidence="2">histidine kinase</fullName>
        <ecNumber evidence="2">2.7.13.3</ecNumber>
    </recommendedName>
</protein>
<dbReference type="PROSITE" id="PS50109">
    <property type="entry name" value="HIS_KIN"/>
    <property type="match status" value="1"/>
</dbReference>
<proteinExistence type="predicted"/>
<dbReference type="InterPro" id="IPR036890">
    <property type="entry name" value="HATPase_C_sf"/>
</dbReference>
<keyword evidence="7" id="KW-0067">ATP-binding</keyword>
<gene>
    <name evidence="13" type="ORF">C7U54_00115</name>
    <name evidence="11" type="ORF">Fi14EGH31_20140</name>
    <name evidence="12" type="ORF">NE542_03830</name>
</gene>
<dbReference type="InterPro" id="IPR004358">
    <property type="entry name" value="Sig_transdc_His_kin-like_C"/>
</dbReference>
<evidence type="ECO:0000256" key="3">
    <source>
        <dbReference type="ARBA" id="ARBA00022553"/>
    </source>
</evidence>
<evidence type="ECO:0000313" key="11">
    <source>
        <dbReference type="EMBL" id="BCL58302.1"/>
    </source>
</evidence>
<evidence type="ECO:0000256" key="8">
    <source>
        <dbReference type="ARBA" id="ARBA00023012"/>
    </source>
</evidence>
<evidence type="ECO:0000259" key="10">
    <source>
        <dbReference type="PROSITE" id="PS50109"/>
    </source>
</evidence>
<dbReference type="Proteomes" id="UP000240974">
    <property type="component" value="Unassembled WGS sequence"/>
</dbReference>
<accession>A0A2T3G6H7</accession>
<evidence type="ECO:0000256" key="1">
    <source>
        <dbReference type="ARBA" id="ARBA00000085"/>
    </source>
</evidence>
<dbReference type="SMART" id="SM00387">
    <property type="entry name" value="HATPase_c"/>
    <property type="match status" value="1"/>
</dbReference>
<dbReference type="PRINTS" id="PR00344">
    <property type="entry name" value="BCTRLSENSOR"/>
</dbReference>
<keyword evidence="9" id="KW-1133">Transmembrane helix</keyword>
<dbReference type="RefSeq" id="WP_022002962.1">
    <property type="nucleotide sequence ID" value="NZ_AP024085.1"/>
</dbReference>
<keyword evidence="14" id="KW-1185">Reference proteome</keyword>
<organism evidence="13 14">
    <name type="scientific">Faecalibacillus intestinalis</name>
    <dbReference type="NCBI Taxonomy" id="1982626"/>
    <lineage>
        <taxon>Bacteria</taxon>
        <taxon>Bacillati</taxon>
        <taxon>Bacillota</taxon>
        <taxon>Erysipelotrichia</taxon>
        <taxon>Erysipelotrichales</taxon>
        <taxon>Coprobacillaceae</taxon>
        <taxon>Faecalibacillus</taxon>
    </lineage>
</organism>
<sequence>MTKSYLKVVLMGVVTLLLCYFNKAYSLYIMLLFIFVCAINAYQLESHYQRMGRFFQREKDNEIKEVEIENKYHEKILSQLIRSMNLPMLFIDKEGKIAFTNQSFRKGFEIPHLKGRYYKDIFVGEMLDLVDQCYVFERPLSSVVKIQSRYYQVESSPVFSDKEHLIFDGTIVLFTDVSKMKEIEDMQKQFLSDVSHELKTPMSAIIGSVEILKRDGLDSPEIFQEFMDILLKESYRMQNIINDILELSRLDQTRVKLDFKELDVKAVVKESIDLFEPMAKEKHISLIYHNKIEKPVILDYSTVKTILSNFISNAIKYSNDGVITIKTKKENNMFVLSVQDEGMGIPKNKLNYIYDRFYQVDKSRSSKISTGLGLSIVKKIVELNQGTIDVESTLGLGSTFTVKLPINPKVSHNEDII</sequence>
<keyword evidence="5" id="KW-0547">Nucleotide-binding</keyword>
<evidence type="ECO:0000256" key="7">
    <source>
        <dbReference type="ARBA" id="ARBA00022840"/>
    </source>
</evidence>
<evidence type="ECO:0000313" key="13">
    <source>
        <dbReference type="EMBL" id="PST43155.1"/>
    </source>
</evidence>
<dbReference type="InterPro" id="IPR036097">
    <property type="entry name" value="HisK_dim/P_sf"/>
</dbReference>
<dbReference type="PANTHER" id="PTHR43711">
    <property type="entry name" value="TWO-COMPONENT HISTIDINE KINASE"/>
    <property type="match status" value="1"/>
</dbReference>
<dbReference type="CDD" id="cd00075">
    <property type="entry name" value="HATPase"/>
    <property type="match status" value="1"/>
</dbReference>
<feature type="transmembrane region" description="Helical" evidence="9">
    <location>
        <begin position="27"/>
        <end position="44"/>
    </location>
</feature>
<dbReference type="GO" id="GO:0005524">
    <property type="term" value="F:ATP binding"/>
    <property type="evidence" value="ECO:0007669"/>
    <property type="project" value="UniProtKB-KW"/>
</dbReference>
<keyword evidence="8" id="KW-0902">Two-component regulatory system</keyword>
<dbReference type="Pfam" id="PF02518">
    <property type="entry name" value="HATPase_c"/>
    <property type="match status" value="1"/>
</dbReference>
<dbReference type="EMBL" id="AP024085">
    <property type="protein sequence ID" value="BCL58302.1"/>
    <property type="molecule type" value="Genomic_DNA"/>
</dbReference>
<keyword evidence="6 12" id="KW-0418">Kinase</keyword>
<dbReference type="Gene3D" id="3.30.565.10">
    <property type="entry name" value="Histidine kinase-like ATPase, C-terminal domain"/>
    <property type="match status" value="1"/>
</dbReference>